<dbReference type="InterPro" id="IPR013325">
    <property type="entry name" value="RNA_pol_sigma_r2"/>
</dbReference>
<dbReference type="Gene3D" id="1.10.10.10">
    <property type="entry name" value="Winged helix-like DNA-binding domain superfamily/Winged helix DNA-binding domain"/>
    <property type="match status" value="1"/>
</dbReference>
<evidence type="ECO:0000256" key="3">
    <source>
        <dbReference type="ARBA" id="ARBA00023082"/>
    </source>
</evidence>
<dbReference type="AlphaFoldDB" id="A0A498REJ5"/>
<dbReference type="SUPFAM" id="SSF88946">
    <property type="entry name" value="Sigma2 domain of RNA polymerase sigma factors"/>
    <property type="match status" value="1"/>
</dbReference>
<dbReference type="PANTHER" id="PTHR43133:SF58">
    <property type="entry name" value="ECF RNA POLYMERASE SIGMA FACTOR SIGD"/>
    <property type="match status" value="1"/>
</dbReference>
<protein>
    <submittedName>
        <fullName evidence="7">Rna polymerase sigma factor 70 region 4 type 2</fullName>
    </submittedName>
</protein>
<dbReference type="InterPro" id="IPR039425">
    <property type="entry name" value="RNA_pol_sigma-70-like"/>
</dbReference>
<keyword evidence="5" id="KW-0804">Transcription</keyword>
<proteinExistence type="inferred from homology"/>
<evidence type="ECO:0000256" key="4">
    <source>
        <dbReference type="ARBA" id="ARBA00023125"/>
    </source>
</evidence>
<dbReference type="InterPro" id="IPR013324">
    <property type="entry name" value="RNA_pol_sigma_r3/r4-like"/>
</dbReference>
<dbReference type="InterPro" id="IPR036388">
    <property type="entry name" value="WH-like_DNA-bd_sf"/>
</dbReference>
<feature type="domain" description="RNA polymerase sigma factor 70 region 4 type 2" evidence="6">
    <location>
        <begin position="129"/>
        <end position="180"/>
    </location>
</feature>
<evidence type="ECO:0000313" key="8">
    <source>
        <dbReference type="Proteomes" id="UP000277811"/>
    </source>
</evidence>
<evidence type="ECO:0000256" key="2">
    <source>
        <dbReference type="ARBA" id="ARBA00023015"/>
    </source>
</evidence>
<organism evidence="7 8">
    <name type="scientific">Lucifera butyrica</name>
    <dbReference type="NCBI Taxonomy" id="1351585"/>
    <lineage>
        <taxon>Bacteria</taxon>
        <taxon>Bacillati</taxon>
        <taxon>Bacillota</taxon>
        <taxon>Negativicutes</taxon>
        <taxon>Veillonellales</taxon>
        <taxon>Veillonellaceae</taxon>
        <taxon>Lucifera</taxon>
    </lineage>
</organism>
<keyword evidence="3" id="KW-0731">Sigma factor</keyword>
<dbReference type="GO" id="GO:0006352">
    <property type="term" value="P:DNA-templated transcription initiation"/>
    <property type="evidence" value="ECO:0007669"/>
    <property type="project" value="InterPro"/>
</dbReference>
<dbReference type="GO" id="GO:0003677">
    <property type="term" value="F:DNA binding"/>
    <property type="evidence" value="ECO:0007669"/>
    <property type="project" value="UniProtKB-KW"/>
</dbReference>
<dbReference type="SUPFAM" id="SSF88659">
    <property type="entry name" value="Sigma3 and sigma4 domains of RNA polymerase sigma factors"/>
    <property type="match status" value="1"/>
</dbReference>
<evidence type="ECO:0000313" key="7">
    <source>
        <dbReference type="EMBL" id="VBB09425.1"/>
    </source>
</evidence>
<name>A0A498REJ5_9FIRM</name>
<dbReference type="Gene3D" id="1.10.1740.10">
    <property type="match status" value="1"/>
</dbReference>
<dbReference type="Proteomes" id="UP000277811">
    <property type="component" value="Unassembled WGS sequence"/>
</dbReference>
<evidence type="ECO:0000259" key="6">
    <source>
        <dbReference type="Pfam" id="PF08281"/>
    </source>
</evidence>
<dbReference type="InterPro" id="IPR013249">
    <property type="entry name" value="RNA_pol_sigma70_r4_t2"/>
</dbReference>
<dbReference type="PANTHER" id="PTHR43133">
    <property type="entry name" value="RNA POLYMERASE ECF-TYPE SIGMA FACTO"/>
    <property type="match status" value="1"/>
</dbReference>
<evidence type="ECO:0000256" key="1">
    <source>
        <dbReference type="ARBA" id="ARBA00010641"/>
    </source>
</evidence>
<dbReference type="GO" id="GO:0016987">
    <property type="term" value="F:sigma factor activity"/>
    <property type="evidence" value="ECO:0007669"/>
    <property type="project" value="UniProtKB-KW"/>
</dbReference>
<gene>
    <name evidence="7" type="ORF">LUCI_4715</name>
</gene>
<sequence>MEELVIRAGQGDREALDSVCARFERLVRKYARQAHLWPVAEDALAEGRLAVVLAVREYDDAAGVPFAGFAASRVRYALWNLFKRERRRWKVESPLPADGDADGEGGVFAILAAPGDLAMEVEIRLRGAAVREILLQLPERQREVIEKTVLGEAKLSEAAAGMGMSVQAAHNLKKRGLARLKVLCAGM</sequence>
<keyword evidence="4" id="KW-0238">DNA-binding</keyword>
<dbReference type="EMBL" id="UPPP01000116">
    <property type="protein sequence ID" value="VBB09425.1"/>
    <property type="molecule type" value="Genomic_DNA"/>
</dbReference>
<reference evidence="7 8" key="1">
    <citation type="submission" date="2018-06" db="EMBL/GenBank/DDBJ databases">
        <authorList>
            <person name="Strepis N."/>
        </authorList>
    </citation>
    <scope>NUCLEOTIDE SEQUENCE [LARGE SCALE GENOMIC DNA]</scope>
    <source>
        <strain evidence="7">LUCI</strain>
    </source>
</reference>
<keyword evidence="2" id="KW-0805">Transcription regulation</keyword>
<accession>A0A498REJ5</accession>
<keyword evidence="8" id="KW-1185">Reference proteome</keyword>
<dbReference type="RefSeq" id="WP_165866134.1">
    <property type="nucleotide sequence ID" value="NZ_UPPP01000116.1"/>
</dbReference>
<dbReference type="Pfam" id="PF08281">
    <property type="entry name" value="Sigma70_r4_2"/>
    <property type="match status" value="1"/>
</dbReference>
<comment type="similarity">
    <text evidence="1">Belongs to the sigma-70 factor family. ECF subfamily.</text>
</comment>
<dbReference type="NCBIfam" id="TIGR02937">
    <property type="entry name" value="sigma70-ECF"/>
    <property type="match status" value="1"/>
</dbReference>
<evidence type="ECO:0000256" key="5">
    <source>
        <dbReference type="ARBA" id="ARBA00023163"/>
    </source>
</evidence>
<dbReference type="InterPro" id="IPR014284">
    <property type="entry name" value="RNA_pol_sigma-70_dom"/>
</dbReference>